<reference evidence="1 2" key="1">
    <citation type="submission" date="2021-08" db="EMBL/GenBank/DDBJ databases">
        <authorList>
            <person name="Peeters C."/>
        </authorList>
    </citation>
    <scope>NUCLEOTIDE SEQUENCE [LARGE SCALE GENOMIC DNA]</scope>
    <source>
        <strain evidence="1 2">LMG 32289</strain>
    </source>
</reference>
<organism evidence="1 2">
    <name type="scientific">Cupriavidus pampae</name>
    <dbReference type="NCBI Taxonomy" id="659251"/>
    <lineage>
        <taxon>Bacteria</taxon>
        <taxon>Pseudomonadati</taxon>
        <taxon>Pseudomonadota</taxon>
        <taxon>Betaproteobacteria</taxon>
        <taxon>Burkholderiales</taxon>
        <taxon>Burkholderiaceae</taxon>
        <taxon>Cupriavidus</taxon>
    </lineage>
</organism>
<accession>A0ABM8W919</accession>
<dbReference type="Proteomes" id="UP000706525">
    <property type="component" value="Unassembled WGS sequence"/>
</dbReference>
<gene>
    <name evidence="1" type="ORF">LMG32289_00151</name>
</gene>
<dbReference type="EMBL" id="CAJZAG010000001">
    <property type="protein sequence ID" value="CAG9163711.1"/>
    <property type="molecule type" value="Genomic_DNA"/>
</dbReference>
<proteinExistence type="predicted"/>
<evidence type="ECO:0000313" key="1">
    <source>
        <dbReference type="EMBL" id="CAG9163711.1"/>
    </source>
</evidence>
<sequence length="65" mass="6931">MARPRSISLRHRRKISCRLARMAIFQSTPTALSIAVSATRGSTGVESHGPAITATTIKSITKAIP</sequence>
<protein>
    <submittedName>
        <fullName evidence="1">Uncharacterized protein</fullName>
    </submittedName>
</protein>
<name>A0ABM8W919_9BURK</name>
<evidence type="ECO:0000313" key="2">
    <source>
        <dbReference type="Proteomes" id="UP000706525"/>
    </source>
</evidence>
<comment type="caution">
    <text evidence="1">The sequence shown here is derived from an EMBL/GenBank/DDBJ whole genome shotgun (WGS) entry which is preliminary data.</text>
</comment>
<keyword evidence="2" id="KW-1185">Reference proteome</keyword>